<dbReference type="OrthoDB" id="6765072at2759"/>
<proteinExistence type="inferred from homology"/>
<evidence type="ECO:0000313" key="13">
    <source>
        <dbReference type="Proteomes" id="UP000002320"/>
    </source>
</evidence>
<feature type="transmembrane region" description="Helical" evidence="10">
    <location>
        <begin position="59"/>
        <end position="78"/>
    </location>
</feature>
<comment type="caution">
    <text evidence="10">Lacks conserved residue(s) required for the propagation of feature annotation.</text>
</comment>
<keyword evidence="5 10" id="KW-0552">Olfaction</keyword>
<keyword evidence="8 10" id="KW-0675">Receptor</keyword>
<feature type="transmembrane region" description="Helical" evidence="10">
    <location>
        <begin position="285"/>
        <end position="305"/>
    </location>
</feature>
<feature type="transmembrane region" description="Helical" evidence="10">
    <location>
        <begin position="311"/>
        <end position="334"/>
    </location>
</feature>
<feature type="transmembrane region" description="Helical" evidence="10">
    <location>
        <begin position="147"/>
        <end position="173"/>
    </location>
</feature>
<dbReference type="AlphaFoldDB" id="A0A1S4KEW9"/>
<evidence type="ECO:0000256" key="5">
    <source>
        <dbReference type="ARBA" id="ARBA00022725"/>
    </source>
</evidence>
<evidence type="ECO:0000256" key="10">
    <source>
        <dbReference type="RuleBase" id="RU351113"/>
    </source>
</evidence>
<dbReference type="Proteomes" id="UP000002320">
    <property type="component" value="Unassembled WGS sequence"/>
</dbReference>
<dbReference type="InterPro" id="IPR004117">
    <property type="entry name" value="7tm6_olfct_rcpt"/>
</dbReference>
<keyword evidence="7 10" id="KW-0472">Membrane</keyword>
<accession>A0A1S4KEW9</accession>
<comment type="similarity">
    <text evidence="10">Belongs to the insect chemoreceptor superfamily. Heteromeric odorant receptor channel (TC 1.A.69) family.</text>
</comment>
<evidence type="ECO:0000256" key="4">
    <source>
        <dbReference type="ARBA" id="ARBA00022692"/>
    </source>
</evidence>
<evidence type="ECO:0000256" key="7">
    <source>
        <dbReference type="ARBA" id="ARBA00023136"/>
    </source>
</evidence>
<dbReference type="GO" id="GO:0007165">
    <property type="term" value="P:signal transduction"/>
    <property type="evidence" value="ECO:0007669"/>
    <property type="project" value="UniProtKB-KW"/>
</dbReference>
<dbReference type="VEuPathDB" id="VectorBase:CQUJHB020400"/>
<evidence type="ECO:0000256" key="9">
    <source>
        <dbReference type="ARBA" id="ARBA00023224"/>
    </source>
</evidence>
<dbReference type="GO" id="GO:0005549">
    <property type="term" value="F:odorant binding"/>
    <property type="evidence" value="ECO:0007669"/>
    <property type="project" value="InterPro"/>
</dbReference>
<dbReference type="VEuPathDB" id="VectorBase:CPIJ018041"/>
<evidence type="ECO:0000256" key="1">
    <source>
        <dbReference type="ARBA" id="ARBA00004651"/>
    </source>
</evidence>
<evidence type="ECO:0000256" key="11">
    <source>
        <dbReference type="SAM" id="MobiDB-lite"/>
    </source>
</evidence>
<feature type="region of interest" description="Disordered" evidence="11">
    <location>
        <begin position="1"/>
        <end position="22"/>
    </location>
</feature>
<keyword evidence="3 10" id="KW-0716">Sensory transduction</keyword>
<dbReference type="GO" id="GO:0004984">
    <property type="term" value="F:olfactory receptor activity"/>
    <property type="evidence" value="ECO:0007669"/>
    <property type="project" value="InterPro"/>
</dbReference>
<evidence type="ECO:0000256" key="2">
    <source>
        <dbReference type="ARBA" id="ARBA00022475"/>
    </source>
</evidence>
<dbReference type="Pfam" id="PF02949">
    <property type="entry name" value="7tm_6"/>
    <property type="match status" value="1"/>
</dbReference>
<organism evidence="12 13">
    <name type="scientific">Culex quinquefasciatus</name>
    <name type="common">Southern house mosquito</name>
    <name type="synonym">Culex pungens</name>
    <dbReference type="NCBI Taxonomy" id="7176"/>
    <lineage>
        <taxon>Eukaryota</taxon>
        <taxon>Metazoa</taxon>
        <taxon>Ecdysozoa</taxon>
        <taxon>Arthropoda</taxon>
        <taxon>Hexapoda</taxon>
        <taxon>Insecta</taxon>
        <taxon>Pterygota</taxon>
        <taxon>Neoptera</taxon>
        <taxon>Endopterygota</taxon>
        <taxon>Diptera</taxon>
        <taxon>Nematocera</taxon>
        <taxon>Culicoidea</taxon>
        <taxon>Culicidae</taxon>
        <taxon>Culicinae</taxon>
        <taxon>Culicini</taxon>
        <taxon>Culex</taxon>
        <taxon>Culex</taxon>
    </lineage>
</organism>
<evidence type="ECO:0000256" key="6">
    <source>
        <dbReference type="ARBA" id="ARBA00022989"/>
    </source>
</evidence>
<keyword evidence="2" id="KW-1003">Cell membrane</keyword>
<keyword evidence="4 10" id="KW-0812">Transmembrane</keyword>
<protein>
    <recommendedName>
        <fullName evidence="10">Odorant receptor</fullName>
    </recommendedName>
</protein>
<sequence length="424" mass="48070">MEPSQTLVKMHEGSNSKNEIKSTGSSLDEFIKGFDTVHRTASFAGIQFKNANLELNTRLVGTLLFVVIIYTLCFYTGWNLRGDWLRWLETLLILVLNVQGTSKIWAGVVQQPQYFYLFQTSEKIYAIFDSDERNRPILRDMVTKMVFILKATTVIYVTAGGAIIFSVVLYSAFTRQHFIAISVFIPYVDHTSSIGYMLTFVVHALMIVFCCNGYLASDTAFMATVVLIIGYANSLQNEIVNFNHLLTMPKRDEKLISEKMARIGHLHQMVVEFELDAVKHFQGGCLVQILTQAGAVLICIFLGYICGYVQAFSVLVGLCFQITQYCALGTIVTAKNEQITRDIYDIGWNLLQKPQQKMIVFMLHRAQVARDLTVGQMAPLNMVTYVKVGQTMPFLTYISYHLNYALQIMKTVYSFFAMLVTVMD</sequence>
<dbReference type="PANTHER" id="PTHR21137">
    <property type="entry name" value="ODORANT RECEPTOR"/>
    <property type="match status" value="1"/>
</dbReference>
<reference evidence="12" key="1">
    <citation type="submission" date="2020-05" db="UniProtKB">
        <authorList>
            <consortium name="EnsemblMetazoa"/>
        </authorList>
    </citation>
    <scope>IDENTIFICATION</scope>
    <source>
        <strain evidence="12">JHB</strain>
    </source>
</reference>
<name>A0A1S4KEW9_CULQU</name>
<evidence type="ECO:0000313" key="12">
    <source>
        <dbReference type="EnsemblMetazoa" id="CPIJ018041-PA"/>
    </source>
</evidence>
<comment type="subcellular location">
    <subcellularLocation>
        <location evidence="1 10">Cell membrane</location>
        <topology evidence="1 10">Multi-pass membrane protein</topology>
    </subcellularLocation>
</comment>
<feature type="transmembrane region" description="Helical" evidence="10">
    <location>
        <begin position="193"/>
        <end position="215"/>
    </location>
</feature>
<feature type="compositionally biased region" description="Basic and acidic residues" evidence="11">
    <location>
        <begin position="9"/>
        <end position="20"/>
    </location>
</feature>
<dbReference type="InParanoid" id="A0A1S4KEW9"/>
<keyword evidence="13" id="KW-1185">Reference proteome</keyword>
<dbReference type="PANTHER" id="PTHR21137:SF35">
    <property type="entry name" value="ODORANT RECEPTOR 19A-RELATED"/>
    <property type="match status" value="1"/>
</dbReference>
<evidence type="ECO:0000256" key="8">
    <source>
        <dbReference type="ARBA" id="ARBA00023170"/>
    </source>
</evidence>
<dbReference type="EnsemblMetazoa" id="CPIJ018041-RA">
    <property type="protein sequence ID" value="CPIJ018041-PA"/>
    <property type="gene ID" value="CPIJ018041"/>
</dbReference>
<keyword evidence="9 10" id="KW-0807">Transducer</keyword>
<dbReference type="GO" id="GO:0005886">
    <property type="term" value="C:plasma membrane"/>
    <property type="evidence" value="ECO:0007669"/>
    <property type="project" value="UniProtKB-SubCell"/>
</dbReference>
<evidence type="ECO:0000256" key="3">
    <source>
        <dbReference type="ARBA" id="ARBA00022606"/>
    </source>
</evidence>
<keyword evidence="6 10" id="KW-1133">Transmembrane helix</keyword>